<sequence>MPWQRMTNKLKQMMSYVEWISYWKLNVTIDLVDDFTIRTACLLDGYVHAEAEEAAAFSTGADAAADHRQHADNEPADAPRAGEAERAVRVGALPPPPRRAARLLGVDAGAGARGAAGAGRRVLQPAGVRRGFVPDVRARRHGVRPLRPILAAGEEAVRYEVVQQEANASWASVQVELGKAVRAVAERADAGAAINVGELMFKMTMGIIFRAAFGTQSCGEQGEFIAIMQEFSRLFGAFNVGDFISSLRWLDPHGINRRLKAARGSLDKFINRIIDEHIANPKAEGSAERDMVDEMLVFLDEVDSGVVGGRTREEDELLKGQLRLTRNNIKAIIMDLMFGGTETVASAIEWAMAELMKNPDEMCRVQEELTTAIGGLDRQVQESDLEKLPYLKCVVKETLRLHPPIPLLLHETAEESQVAGFSVPAESRVMVNVWAIGRDRSVWKDAGEFRPARFAPGSEAAAVDFKGNFFEFLPFGSGRRSCPGMYLGLHALELAVAQMAHCFTWVLPGGMKPSELDMGDVSGLTAPRAVRLVAVPTHRLTCPFY</sequence>
<evidence type="ECO:0000256" key="9">
    <source>
        <dbReference type="RuleBase" id="RU000461"/>
    </source>
</evidence>
<dbReference type="AlphaFoldDB" id="A0A8J5HUF0"/>
<protein>
    <recommendedName>
        <fullName evidence="13">Cytochrome P450 84A1</fullName>
    </recommendedName>
</protein>
<evidence type="ECO:0000256" key="2">
    <source>
        <dbReference type="ARBA" id="ARBA00010617"/>
    </source>
</evidence>
<feature type="region of interest" description="Disordered" evidence="10">
    <location>
        <begin position="59"/>
        <end position="84"/>
    </location>
</feature>
<evidence type="ECO:0000313" key="12">
    <source>
        <dbReference type="Proteomes" id="UP000734854"/>
    </source>
</evidence>
<dbReference type="InterPro" id="IPR017972">
    <property type="entry name" value="Cyt_P450_CS"/>
</dbReference>
<dbReference type="InterPro" id="IPR036396">
    <property type="entry name" value="Cyt_P450_sf"/>
</dbReference>
<feature type="binding site" description="axial binding residue" evidence="8">
    <location>
        <position position="482"/>
    </location>
    <ligand>
        <name>heme</name>
        <dbReference type="ChEBI" id="CHEBI:30413"/>
    </ligand>
    <ligandPart>
        <name>Fe</name>
        <dbReference type="ChEBI" id="CHEBI:18248"/>
    </ligandPart>
</feature>
<keyword evidence="7 9" id="KW-0503">Monooxygenase</keyword>
<keyword evidence="4 8" id="KW-0479">Metal-binding</keyword>
<comment type="similarity">
    <text evidence="2 9">Belongs to the cytochrome P450 family.</text>
</comment>
<evidence type="ECO:0008006" key="13">
    <source>
        <dbReference type="Google" id="ProtNLM"/>
    </source>
</evidence>
<dbReference type="GO" id="GO:0020037">
    <property type="term" value="F:heme binding"/>
    <property type="evidence" value="ECO:0007669"/>
    <property type="project" value="InterPro"/>
</dbReference>
<gene>
    <name evidence="11" type="ORF">ZIOFF_009730</name>
</gene>
<comment type="cofactor">
    <cofactor evidence="1 8">
        <name>heme</name>
        <dbReference type="ChEBI" id="CHEBI:30413"/>
    </cofactor>
</comment>
<dbReference type="Pfam" id="PF00067">
    <property type="entry name" value="p450"/>
    <property type="match status" value="1"/>
</dbReference>
<dbReference type="InterPro" id="IPR002401">
    <property type="entry name" value="Cyt_P450_E_grp-I"/>
</dbReference>
<evidence type="ECO:0000256" key="8">
    <source>
        <dbReference type="PIRSR" id="PIRSR602401-1"/>
    </source>
</evidence>
<feature type="compositionally biased region" description="Basic and acidic residues" evidence="10">
    <location>
        <begin position="64"/>
        <end position="73"/>
    </location>
</feature>
<evidence type="ECO:0000256" key="1">
    <source>
        <dbReference type="ARBA" id="ARBA00001971"/>
    </source>
</evidence>
<dbReference type="PANTHER" id="PTHR47945">
    <property type="entry name" value="CYTOCHROME P450 84A1-RELATED"/>
    <property type="match status" value="1"/>
</dbReference>
<evidence type="ECO:0000256" key="6">
    <source>
        <dbReference type="ARBA" id="ARBA00023004"/>
    </source>
</evidence>
<reference evidence="11 12" key="1">
    <citation type="submission" date="2020-08" db="EMBL/GenBank/DDBJ databases">
        <title>Plant Genome Project.</title>
        <authorList>
            <person name="Zhang R.-G."/>
        </authorList>
    </citation>
    <scope>NUCLEOTIDE SEQUENCE [LARGE SCALE GENOMIC DNA]</scope>
    <source>
        <tissue evidence="11">Rhizome</tissue>
    </source>
</reference>
<evidence type="ECO:0000256" key="5">
    <source>
        <dbReference type="ARBA" id="ARBA00023002"/>
    </source>
</evidence>
<evidence type="ECO:0000256" key="7">
    <source>
        <dbReference type="ARBA" id="ARBA00023033"/>
    </source>
</evidence>
<dbReference type="PRINTS" id="PR00385">
    <property type="entry name" value="P450"/>
</dbReference>
<dbReference type="FunFam" id="1.10.630.10:FF:000126">
    <property type="entry name" value="Predicted protein"/>
    <property type="match status" value="1"/>
</dbReference>
<dbReference type="Gene3D" id="1.10.630.10">
    <property type="entry name" value="Cytochrome P450"/>
    <property type="match status" value="1"/>
</dbReference>
<dbReference type="GO" id="GO:0004497">
    <property type="term" value="F:monooxygenase activity"/>
    <property type="evidence" value="ECO:0007669"/>
    <property type="project" value="UniProtKB-KW"/>
</dbReference>
<comment type="caution">
    <text evidence="11">The sequence shown here is derived from an EMBL/GenBank/DDBJ whole genome shotgun (WGS) entry which is preliminary data.</text>
</comment>
<dbReference type="InterPro" id="IPR001128">
    <property type="entry name" value="Cyt_P450"/>
</dbReference>
<dbReference type="Proteomes" id="UP000734854">
    <property type="component" value="Unassembled WGS sequence"/>
</dbReference>
<dbReference type="SUPFAM" id="SSF48264">
    <property type="entry name" value="Cytochrome P450"/>
    <property type="match status" value="1"/>
</dbReference>
<evidence type="ECO:0000256" key="4">
    <source>
        <dbReference type="ARBA" id="ARBA00022723"/>
    </source>
</evidence>
<evidence type="ECO:0000313" key="11">
    <source>
        <dbReference type="EMBL" id="KAG6527607.1"/>
    </source>
</evidence>
<keyword evidence="5 9" id="KW-0560">Oxidoreductase</keyword>
<proteinExistence type="inferred from homology"/>
<evidence type="ECO:0000256" key="10">
    <source>
        <dbReference type="SAM" id="MobiDB-lite"/>
    </source>
</evidence>
<keyword evidence="6 8" id="KW-0408">Iron</keyword>
<dbReference type="EMBL" id="JACMSC010000003">
    <property type="protein sequence ID" value="KAG6527607.1"/>
    <property type="molecule type" value="Genomic_DNA"/>
</dbReference>
<dbReference type="PANTHER" id="PTHR47945:SF5">
    <property type="entry name" value="CYTOCHROME P450 84A1-RELATED"/>
    <property type="match status" value="1"/>
</dbReference>
<dbReference type="PRINTS" id="PR00463">
    <property type="entry name" value="EP450I"/>
</dbReference>
<keyword evidence="3 8" id="KW-0349">Heme</keyword>
<keyword evidence="12" id="KW-1185">Reference proteome</keyword>
<dbReference type="GO" id="GO:0016705">
    <property type="term" value="F:oxidoreductase activity, acting on paired donors, with incorporation or reduction of molecular oxygen"/>
    <property type="evidence" value="ECO:0007669"/>
    <property type="project" value="InterPro"/>
</dbReference>
<dbReference type="PROSITE" id="PS00086">
    <property type="entry name" value="CYTOCHROME_P450"/>
    <property type="match status" value="1"/>
</dbReference>
<dbReference type="InterPro" id="IPR053062">
    <property type="entry name" value="CYP450_84A"/>
</dbReference>
<organism evidence="11 12">
    <name type="scientific">Zingiber officinale</name>
    <name type="common">Ginger</name>
    <name type="synonym">Amomum zingiber</name>
    <dbReference type="NCBI Taxonomy" id="94328"/>
    <lineage>
        <taxon>Eukaryota</taxon>
        <taxon>Viridiplantae</taxon>
        <taxon>Streptophyta</taxon>
        <taxon>Embryophyta</taxon>
        <taxon>Tracheophyta</taxon>
        <taxon>Spermatophyta</taxon>
        <taxon>Magnoliopsida</taxon>
        <taxon>Liliopsida</taxon>
        <taxon>Zingiberales</taxon>
        <taxon>Zingiberaceae</taxon>
        <taxon>Zingiber</taxon>
    </lineage>
</organism>
<evidence type="ECO:0000256" key="3">
    <source>
        <dbReference type="ARBA" id="ARBA00022617"/>
    </source>
</evidence>
<dbReference type="GO" id="GO:0005506">
    <property type="term" value="F:iron ion binding"/>
    <property type="evidence" value="ECO:0007669"/>
    <property type="project" value="InterPro"/>
</dbReference>
<accession>A0A8J5HUF0</accession>
<name>A0A8J5HUF0_ZINOF</name>